<sequence>MKAAWMERTYLIDGCPFYTKHRKGAGEVTIVFEAGCGTSSETWTPLLTDIDEEFGVFTYDRAGIGKSGQSRNKRTADHMVQELNALLLKAGVKPPYLVVSHSYGTIISRLWASRNRRDILGMVLLDPVSEDQETKVLPLLPAEMKAAYLKQFRLEGSHAEFLTSLRQIKHQQIHFGDMPLLILSSGERDERLKHAHEEWMKLHRSMLDVSYQSGWIQAKNSSHAIHHDEPHIVHLAIYDVWCAARQQMNAPAYQAVNS</sequence>
<dbReference type="GO" id="GO:0016020">
    <property type="term" value="C:membrane"/>
    <property type="evidence" value="ECO:0007669"/>
    <property type="project" value="TreeGrafter"/>
</dbReference>
<keyword evidence="2" id="KW-0378">Hydrolase</keyword>
<name>A0AAI8HN86_9BACI</name>
<dbReference type="Gene3D" id="3.40.50.1820">
    <property type="entry name" value="alpha/beta hydrolase"/>
    <property type="match status" value="1"/>
</dbReference>
<proteinExistence type="predicted"/>
<dbReference type="GO" id="GO:0016787">
    <property type="term" value="F:hydrolase activity"/>
    <property type="evidence" value="ECO:0007669"/>
    <property type="project" value="UniProtKB-KW"/>
</dbReference>
<keyword evidence="3" id="KW-1185">Reference proteome</keyword>
<dbReference type="AlphaFoldDB" id="A0AAI8HN86"/>
<gene>
    <name evidence="2" type="ORF">CWD84_09885</name>
</gene>
<evidence type="ECO:0000313" key="3">
    <source>
        <dbReference type="Proteomes" id="UP000234366"/>
    </source>
</evidence>
<evidence type="ECO:0000313" key="2">
    <source>
        <dbReference type="EMBL" id="AUJ77094.1"/>
    </source>
</evidence>
<dbReference type="Proteomes" id="UP000234366">
    <property type="component" value="Chromosome"/>
</dbReference>
<feature type="domain" description="AB hydrolase-1" evidence="1">
    <location>
        <begin position="30"/>
        <end position="153"/>
    </location>
</feature>
<dbReference type="PANTHER" id="PTHR43798">
    <property type="entry name" value="MONOACYLGLYCEROL LIPASE"/>
    <property type="match status" value="1"/>
</dbReference>
<dbReference type="InterPro" id="IPR029058">
    <property type="entry name" value="AB_hydrolase_fold"/>
</dbReference>
<protein>
    <submittedName>
        <fullName evidence="2">Alpha/beta hydrolase</fullName>
    </submittedName>
</protein>
<dbReference type="RefSeq" id="WP_060964820.1">
    <property type="nucleotide sequence ID" value="NZ_CP025001.1"/>
</dbReference>
<accession>A0AAI8HN86</accession>
<dbReference type="SUPFAM" id="SSF53474">
    <property type="entry name" value="alpha/beta-Hydrolases"/>
    <property type="match status" value="1"/>
</dbReference>
<dbReference type="InterPro" id="IPR050266">
    <property type="entry name" value="AB_hydrolase_sf"/>
</dbReference>
<dbReference type="Pfam" id="PF00561">
    <property type="entry name" value="Abhydrolase_1"/>
    <property type="match status" value="1"/>
</dbReference>
<dbReference type="InterPro" id="IPR000073">
    <property type="entry name" value="AB_hydrolase_1"/>
</dbReference>
<dbReference type="KEGG" id="bsia:CWD84_09885"/>
<evidence type="ECO:0000259" key="1">
    <source>
        <dbReference type="Pfam" id="PF00561"/>
    </source>
</evidence>
<reference evidence="2 3" key="1">
    <citation type="submission" date="2017-11" db="EMBL/GenBank/DDBJ databases">
        <title>Genome sequence and genome mining of multiple bioactive secondary metabolites from a deep sea-derived Bacillus siamensis SCSIO 05746.</title>
        <authorList>
            <person name="Pan H.-Q."/>
            <person name="Ju J.-H."/>
        </authorList>
    </citation>
    <scope>NUCLEOTIDE SEQUENCE [LARGE SCALE GENOMIC DNA]</scope>
    <source>
        <strain evidence="2 3">SCSIO 05746</strain>
    </source>
</reference>
<dbReference type="PANTHER" id="PTHR43798:SF33">
    <property type="entry name" value="HYDROLASE, PUTATIVE (AFU_ORTHOLOGUE AFUA_2G14860)-RELATED"/>
    <property type="match status" value="1"/>
</dbReference>
<dbReference type="EMBL" id="CP025001">
    <property type="protein sequence ID" value="AUJ77094.1"/>
    <property type="molecule type" value="Genomic_DNA"/>
</dbReference>
<organism evidence="2 3">
    <name type="scientific">Bacillus siamensis</name>
    <dbReference type="NCBI Taxonomy" id="659243"/>
    <lineage>
        <taxon>Bacteria</taxon>
        <taxon>Bacillati</taxon>
        <taxon>Bacillota</taxon>
        <taxon>Bacilli</taxon>
        <taxon>Bacillales</taxon>
        <taxon>Bacillaceae</taxon>
        <taxon>Bacillus</taxon>
        <taxon>Bacillus amyloliquefaciens group</taxon>
    </lineage>
</organism>